<feature type="region of interest" description="Disordered" evidence="1">
    <location>
        <begin position="258"/>
        <end position="281"/>
    </location>
</feature>
<protein>
    <submittedName>
        <fullName evidence="2">Flp pilus assembly protein TadD, contains TPR repeats</fullName>
    </submittedName>
</protein>
<evidence type="ECO:0000313" key="2">
    <source>
        <dbReference type="EMBL" id="STO98529.1"/>
    </source>
</evidence>
<dbReference type="AlphaFoldDB" id="A0A377J8A4"/>
<evidence type="ECO:0000256" key="1">
    <source>
        <dbReference type="SAM" id="MobiDB-lite"/>
    </source>
</evidence>
<dbReference type="Proteomes" id="UP000254512">
    <property type="component" value="Unassembled WGS sequence"/>
</dbReference>
<feature type="region of interest" description="Disordered" evidence="1">
    <location>
        <begin position="318"/>
        <end position="340"/>
    </location>
</feature>
<evidence type="ECO:0000313" key="3">
    <source>
        <dbReference type="Proteomes" id="UP000254512"/>
    </source>
</evidence>
<dbReference type="Pfam" id="PF13181">
    <property type="entry name" value="TPR_8"/>
    <property type="match status" value="1"/>
</dbReference>
<proteinExistence type="predicted"/>
<dbReference type="SUPFAM" id="SSF48452">
    <property type="entry name" value="TPR-like"/>
    <property type="match status" value="1"/>
</dbReference>
<name>A0A377J8A4_GRIHO</name>
<reference evidence="2 3" key="1">
    <citation type="submission" date="2018-06" db="EMBL/GenBank/DDBJ databases">
        <authorList>
            <consortium name="Pathogen Informatics"/>
            <person name="Doyle S."/>
        </authorList>
    </citation>
    <scope>NUCLEOTIDE SEQUENCE [LARGE SCALE GENOMIC DNA]</scope>
    <source>
        <strain evidence="2 3">NCTC11645</strain>
    </source>
</reference>
<organism evidence="2 3">
    <name type="scientific">Grimontia hollisae</name>
    <name type="common">Vibrio hollisae</name>
    <dbReference type="NCBI Taxonomy" id="673"/>
    <lineage>
        <taxon>Bacteria</taxon>
        <taxon>Pseudomonadati</taxon>
        <taxon>Pseudomonadota</taxon>
        <taxon>Gammaproteobacteria</taxon>
        <taxon>Vibrionales</taxon>
        <taxon>Vibrionaceae</taxon>
        <taxon>Grimontia</taxon>
    </lineage>
</organism>
<dbReference type="SMART" id="SM00028">
    <property type="entry name" value="TPR"/>
    <property type="match status" value="3"/>
</dbReference>
<accession>A0A377J8A4</accession>
<dbReference type="RefSeq" id="WP_115660309.1">
    <property type="nucleotide sequence ID" value="NZ_CP046850.1"/>
</dbReference>
<gene>
    <name evidence="2" type="ORF">NCTC11645_03515</name>
</gene>
<dbReference type="STRING" id="673.AL542_03010"/>
<dbReference type="EMBL" id="UGHD01000003">
    <property type="protein sequence ID" value="STO98529.1"/>
    <property type="molecule type" value="Genomic_DNA"/>
</dbReference>
<feature type="compositionally biased region" description="Polar residues" evidence="1">
    <location>
        <begin position="261"/>
        <end position="270"/>
    </location>
</feature>
<dbReference type="Gene3D" id="1.25.40.10">
    <property type="entry name" value="Tetratricopeptide repeat domain"/>
    <property type="match status" value="1"/>
</dbReference>
<dbReference type="InterPro" id="IPR019734">
    <property type="entry name" value="TPR_rpt"/>
</dbReference>
<dbReference type="InterPro" id="IPR011990">
    <property type="entry name" value="TPR-like_helical_dom_sf"/>
</dbReference>
<sequence>MKLSTLIFFVAAAQLTACKSTSTTDYARTNGEQLLLDSGSYSALIKRYEDELKEASSHQTRAKLANVHYLTGDAEAALFQLQQIPESNKNSPDLALLQANVYFDLGRSNLAEQYANTALRLDGKLGEAHNLKGLILADRGEISKAKQAFESARIYGHDDPTVKNNLAMIAILQGDYTKASNLLMPLVKSGRADQTVQANLILALAKSGKTRAFSQLLAGEDGDIHLAEKYEVLRTAKALQRYRPQTDVSLQTHIPLAATKQPEQTETNEAALQPPPAKAPSTSLPVLKALTQAKTLAPIPAGIAKPDKVGKAKQPAIAAAQSQKKAGPVPQMQNRRGETTKPETVVATNVAPEKEASKHADPLTLIKRRLQQTRDAQKIAQTKKAAEKAALTLAKKKKARKTKNHRPSRKLVTNIAFTRKPGGVEYIATSDFNISKFETLYLKKRKKWVFDIHGAHDFSTKRKRYLKEGPAESIELGEHKGFVRIVLTMRDASVGQPHVSIENNKLIIRWDA</sequence>